<gene>
    <name evidence="5" type="ORF">SAMN04488563_1351</name>
</gene>
<keyword evidence="3" id="KW-0804">Transcription</keyword>
<evidence type="ECO:0000313" key="5">
    <source>
        <dbReference type="EMBL" id="SDU37420.1"/>
    </source>
</evidence>
<dbReference type="InterPro" id="IPR008920">
    <property type="entry name" value="TF_FadR/GntR_C"/>
</dbReference>
<dbReference type="SUPFAM" id="SSF46785">
    <property type="entry name" value="Winged helix' DNA-binding domain"/>
    <property type="match status" value="1"/>
</dbReference>
<keyword evidence="6" id="KW-1185">Reference proteome</keyword>
<dbReference type="InterPro" id="IPR011711">
    <property type="entry name" value="GntR_C"/>
</dbReference>
<dbReference type="Pfam" id="PF00392">
    <property type="entry name" value="GntR"/>
    <property type="match status" value="1"/>
</dbReference>
<keyword evidence="1" id="KW-0805">Transcription regulation</keyword>
<dbReference type="GO" id="GO:0003700">
    <property type="term" value="F:DNA-binding transcription factor activity"/>
    <property type="evidence" value="ECO:0007669"/>
    <property type="project" value="InterPro"/>
</dbReference>
<dbReference type="SMART" id="SM00345">
    <property type="entry name" value="HTH_GNTR"/>
    <property type="match status" value="1"/>
</dbReference>
<dbReference type="InterPro" id="IPR000524">
    <property type="entry name" value="Tscrpt_reg_HTH_GntR"/>
</dbReference>
<dbReference type="EMBL" id="LT629791">
    <property type="protein sequence ID" value="SDU37420.1"/>
    <property type="molecule type" value="Genomic_DNA"/>
</dbReference>
<dbReference type="SMART" id="SM00895">
    <property type="entry name" value="FCD"/>
    <property type="match status" value="1"/>
</dbReference>
<proteinExistence type="predicted"/>
<name>A0A1H2HZS2_9ACTN</name>
<sequence length="237" mass="26002">MGRTSARNGRTAAADDEMLDVIAKSVRGTFMTVEEMTQAFIREAILQGAFPPGHRLNLDAIAAHLGVSRMPVRASLRQLEGEGLVRIHTHRGVTVSVLSPPEIAEIYELRILLEGHLIELSIPNLTPEVLDDLKGLAVQLDDTTDLATGLELRKEFYERLYALADRPRTLASAKNLRDAVGRYLLLRRVPERGGHPGLIAHLEAGDAEKAKAWLAAHLGRVSGELQALVEKEESETV</sequence>
<accession>A0A1H2HZS2</accession>
<dbReference type="AlphaFoldDB" id="A0A1H2HZS2"/>
<evidence type="ECO:0000259" key="4">
    <source>
        <dbReference type="PROSITE" id="PS50949"/>
    </source>
</evidence>
<dbReference type="InterPro" id="IPR036390">
    <property type="entry name" value="WH_DNA-bd_sf"/>
</dbReference>
<dbReference type="Gene3D" id="1.10.10.10">
    <property type="entry name" value="Winged helix-like DNA-binding domain superfamily/Winged helix DNA-binding domain"/>
    <property type="match status" value="1"/>
</dbReference>
<dbReference type="CDD" id="cd07377">
    <property type="entry name" value="WHTH_GntR"/>
    <property type="match status" value="1"/>
</dbReference>
<evidence type="ECO:0000313" key="6">
    <source>
        <dbReference type="Proteomes" id="UP000182977"/>
    </source>
</evidence>
<feature type="domain" description="HTH gntR-type" evidence="4">
    <location>
        <begin position="31"/>
        <end position="98"/>
    </location>
</feature>
<keyword evidence="2 5" id="KW-0238">DNA-binding</keyword>
<dbReference type="OrthoDB" id="8680240at2"/>
<dbReference type="Pfam" id="PF07729">
    <property type="entry name" value="FCD"/>
    <property type="match status" value="1"/>
</dbReference>
<evidence type="ECO:0000256" key="3">
    <source>
        <dbReference type="ARBA" id="ARBA00023163"/>
    </source>
</evidence>
<evidence type="ECO:0000256" key="1">
    <source>
        <dbReference type="ARBA" id="ARBA00023015"/>
    </source>
</evidence>
<dbReference type="Gene3D" id="1.20.120.530">
    <property type="entry name" value="GntR ligand-binding domain-like"/>
    <property type="match status" value="1"/>
</dbReference>
<reference evidence="6" key="1">
    <citation type="submission" date="2016-10" db="EMBL/GenBank/DDBJ databases">
        <authorList>
            <person name="Varghese N."/>
            <person name="Submissions S."/>
        </authorList>
    </citation>
    <scope>NUCLEOTIDE SEQUENCE [LARGE SCALE GENOMIC DNA]</scope>
    <source>
        <strain evidence="6">DSM 45079</strain>
    </source>
</reference>
<dbReference type="Proteomes" id="UP000182977">
    <property type="component" value="Chromosome I"/>
</dbReference>
<dbReference type="PROSITE" id="PS50949">
    <property type="entry name" value="HTH_GNTR"/>
    <property type="match status" value="1"/>
</dbReference>
<dbReference type="GO" id="GO:0003677">
    <property type="term" value="F:DNA binding"/>
    <property type="evidence" value="ECO:0007669"/>
    <property type="project" value="UniProtKB-KW"/>
</dbReference>
<dbReference type="PANTHER" id="PTHR43537">
    <property type="entry name" value="TRANSCRIPTIONAL REGULATOR, GNTR FAMILY"/>
    <property type="match status" value="1"/>
</dbReference>
<dbReference type="STRING" id="419479.SAMN04488563_1351"/>
<dbReference type="SUPFAM" id="SSF48008">
    <property type="entry name" value="GntR ligand-binding domain-like"/>
    <property type="match status" value="1"/>
</dbReference>
<protein>
    <submittedName>
        <fullName evidence="5">DNA-binding transcriptional regulator, GntR family</fullName>
    </submittedName>
</protein>
<evidence type="ECO:0000256" key="2">
    <source>
        <dbReference type="ARBA" id="ARBA00023125"/>
    </source>
</evidence>
<organism evidence="5 6">
    <name type="scientific">Jiangella alkaliphila</name>
    <dbReference type="NCBI Taxonomy" id="419479"/>
    <lineage>
        <taxon>Bacteria</taxon>
        <taxon>Bacillati</taxon>
        <taxon>Actinomycetota</taxon>
        <taxon>Actinomycetes</taxon>
        <taxon>Jiangellales</taxon>
        <taxon>Jiangellaceae</taxon>
        <taxon>Jiangella</taxon>
    </lineage>
</organism>
<dbReference type="RefSeq" id="WP_082154921.1">
    <property type="nucleotide sequence ID" value="NZ_KQ061220.1"/>
</dbReference>
<dbReference type="InterPro" id="IPR036388">
    <property type="entry name" value="WH-like_DNA-bd_sf"/>
</dbReference>
<dbReference type="PANTHER" id="PTHR43537:SF41">
    <property type="entry name" value="TRANSCRIPTIONAL REGULATORY PROTEIN"/>
    <property type="match status" value="1"/>
</dbReference>